<protein>
    <recommendedName>
        <fullName evidence="9">MobA-like NTP transferase domain-containing protein</fullName>
    </recommendedName>
</protein>
<dbReference type="Gene3D" id="3.90.550.10">
    <property type="entry name" value="Spore Coat Polysaccharide Biosynthesis Protein SpsA, Chain A"/>
    <property type="match status" value="1"/>
</dbReference>
<evidence type="ECO:0000256" key="1">
    <source>
        <dbReference type="ARBA" id="ARBA00007707"/>
    </source>
</evidence>
<evidence type="ECO:0000256" key="4">
    <source>
        <dbReference type="ARBA" id="ARBA00022695"/>
    </source>
</evidence>
<evidence type="ECO:0000256" key="3">
    <source>
        <dbReference type="ARBA" id="ARBA00022679"/>
    </source>
</evidence>
<comment type="catalytic activity">
    <reaction evidence="6">
        <text>alpha-D-glucosamine 1-phosphate + acetyl-CoA = N-acetyl-alpha-D-glucosamine 1-phosphate + CoA + H(+)</text>
        <dbReference type="Rhea" id="RHEA:13725"/>
        <dbReference type="ChEBI" id="CHEBI:15378"/>
        <dbReference type="ChEBI" id="CHEBI:57287"/>
        <dbReference type="ChEBI" id="CHEBI:57288"/>
        <dbReference type="ChEBI" id="CHEBI:57776"/>
        <dbReference type="ChEBI" id="CHEBI:58516"/>
        <dbReference type="EC" id="2.3.1.157"/>
    </reaction>
</comment>
<dbReference type="CDD" id="cd02540">
    <property type="entry name" value="GT2_GlmU_N_bac"/>
    <property type="match status" value="1"/>
</dbReference>
<evidence type="ECO:0000313" key="10">
    <source>
        <dbReference type="EMBL" id="OGI68428.1"/>
    </source>
</evidence>
<dbReference type="InterPro" id="IPR025877">
    <property type="entry name" value="MobA-like_NTP_Trfase"/>
</dbReference>
<dbReference type="AlphaFoldDB" id="A0A1F6VFR3"/>
<evidence type="ECO:0000313" key="11">
    <source>
        <dbReference type="Proteomes" id="UP000178235"/>
    </source>
</evidence>
<comment type="similarity">
    <text evidence="1">In the C-terminal section; belongs to the transferase hexapeptide repeat family.</text>
</comment>
<comment type="function">
    <text evidence="8">Catalyzes the last two sequential reactions in the de novo biosynthetic pathway for UDP-N-acetylglucosamine (UDP-GlcNAc). The C-terminal domain catalyzes the transfer of acetyl group from acetyl coenzyme A to glucosamine-1-phosphate (GlcN-1-P) to produce N-acetylglucosamine-1-phosphate (GlcNAc-1-P), which is converted into UDP-GlcNAc by the transfer of uridine 5-monophosphate (from uridine 5-triphosphate), a reaction catalyzed by the N-terminal domain.</text>
</comment>
<keyword evidence="5" id="KW-0012">Acyltransferase</keyword>
<dbReference type="GO" id="GO:0019134">
    <property type="term" value="F:glucosamine-1-phosphate N-acetyltransferase activity"/>
    <property type="evidence" value="ECO:0007669"/>
    <property type="project" value="UniProtKB-EC"/>
</dbReference>
<keyword evidence="3" id="KW-0808">Transferase</keyword>
<evidence type="ECO:0000256" key="8">
    <source>
        <dbReference type="ARBA" id="ARBA00049628"/>
    </source>
</evidence>
<reference evidence="10 11" key="1">
    <citation type="journal article" date="2016" name="Nat. Commun.">
        <title>Thousands of microbial genomes shed light on interconnected biogeochemical processes in an aquifer system.</title>
        <authorList>
            <person name="Anantharaman K."/>
            <person name="Brown C.T."/>
            <person name="Hug L.A."/>
            <person name="Sharon I."/>
            <person name="Castelle C.J."/>
            <person name="Probst A.J."/>
            <person name="Thomas B.C."/>
            <person name="Singh A."/>
            <person name="Wilkins M.J."/>
            <person name="Karaoz U."/>
            <person name="Brodie E.L."/>
            <person name="Williams K.H."/>
            <person name="Hubbard S.S."/>
            <person name="Banfield J.F."/>
        </authorList>
    </citation>
    <scope>NUCLEOTIDE SEQUENCE [LARGE SCALE GENOMIC DNA]</scope>
</reference>
<evidence type="ECO:0000256" key="6">
    <source>
        <dbReference type="ARBA" id="ARBA00048247"/>
    </source>
</evidence>
<dbReference type="PANTHER" id="PTHR43584">
    <property type="entry name" value="NUCLEOTIDYL TRANSFERASE"/>
    <property type="match status" value="1"/>
</dbReference>
<keyword evidence="4" id="KW-0548">Nucleotidyltransferase</keyword>
<evidence type="ECO:0000259" key="9">
    <source>
        <dbReference type="Pfam" id="PF12804"/>
    </source>
</evidence>
<comment type="similarity">
    <text evidence="2">In the N-terminal section; belongs to the N-acetylglucosamine-1-phosphate uridyltransferase family.</text>
</comment>
<dbReference type="InterPro" id="IPR050065">
    <property type="entry name" value="GlmU-like"/>
</dbReference>
<accession>A0A1F6VFR3</accession>
<dbReference type="Pfam" id="PF12804">
    <property type="entry name" value="NTP_transf_3"/>
    <property type="match status" value="1"/>
</dbReference>
<sequence>MSDKIKIVILAAGKGKRMQSALPKVLIPFKNKPLIFHVLDSVKKSGVDHRPTIVVGQQRELVMKTLGNDYNYIIQEDQKGTGHAVIIAQKTLENDADHIVVLYGDHPFVSPETIKKLVQKHLDSHGKITLATVKLPDFEDWRSVFAKSFSRIIRDENENIIKDVQYKDTTLEERKVTEVNPCYFCFEAKWLWEKLKTLNTNNAQKEYYLTDLVKIAMQEKIKIASINIDPKEALGVNSKEELEVLNNLAI</sequence>
<dbReference type="GO" id="GO:0003977">
    <property type="term" value="F:UDP-N-acetylglucosamine diphosphorylase activity"/>
    <property type="evidence" value="ECO:0007669"/>
    <property type="project" value="UniProtKB-EC"/>
</dbReference>
<evidence type="ECO:0000256" key="5">
    <source>
        <dbReference type="ARBA" id="ARBA00023315"/>
    </source>
</evidence>
<dbReference type="EMBL" id="MFTS01000003">
    <property type="protein sequence ID" value="OGI68428.1"/>
    <property type="molecule type" value="Genomic_DNA"/>
</dbReference>
<gene>
    <name evidence="10" type="ORF">A2738_00905</name>
</gene>
<dbReference type="SUPFAM" id="SSF53448">
    <property type="entry name" value="Nucleotide-diphospho-sugar transferases"/>
    <property type="match status" value="1"/>
</dbReference>
<comment type="catalytic activity">
    <reaction evidence="7">
        <text>N-acetyl-alpha-D-glucosamine 1-phosphate + UTP + H(+) = UDP-N-acetyl-alpha-D-glucosamine + diphosphate</text>
        <dbReference type="Rhea" id="RHEA:13509"/>
        <dbReference type="ChEBI" id="CHEBI:15378"/>
        <dbReference type="ChEBI" id="CHEBI:33019"/>
        <dbReference type="ChEBI" id="CHEBI:46398"/>
        <dbReference type="ChEBI" id="CHEBI:57705"/>
        <dbReference type="ChEBI" id="CHEBI:57776"/>
        <dbReference type="EC" id="2.7.7.23"/>
    </reaction>
</comment>
<name>A0A1F6VFR3_9BACT</name>
<evidence type="ECO:0000256" key="7">
    <source>
        <dbReference type="ARBA" id="ARBA00048493"/>
    </source>
</evidence>
<organism evidence="10 11">
    <name type="scientific">Candidatus Nomurabacteria bacterium RIFCSPHIGHO2_01_FULL_42_15</name>
    <dbReference type="NCBI Taxonomy" id="1801742"/>
    <lineage>
        <taxon>Bacteria</taxon>
        <taxon>Candidatus Nomuraibacteriota</taxon>
    </lineage>
</organism>
<dbReference type="PANTHER" id="PTHR43584:SF3">
    <property type="entry name" value="BIFUNCTIONAL PROTEIN GLMU"/>
    <property type="match status" value="1"/>
</dbReference>
<dbReference type="Proteomes" id="UP000178235">
    <property type="component" value="Unassembled WGS sequence"/>
</dbReference>
<feature type="domain" description="MobA-like NTP transferase" evidence="9">
    <location>
        <begin position="8"/>
        <end position="133"/>
    </location>
</feature>
<comment type="caution">
    <text evidence="10">The sequence shown here is derived from an EMBL/GenBank/DDBJ whole genome shotgun (WGS) entry which is preliminary data.</text>
</comment>
<dbReference type="InterPro" id="IPR029044">
    <property type="entry name" value="Nucleotide-diphossugar_trans"/>
</dbReference>
<proteinExistence type="inferred from homology"/>
<evidence type="ECO:0000256" key="2">
    <source>
        <dbReference type="ARBA" id="ARBA00007947"/>
    </source>
</evidence>